<dbReference type="GO" id="GO:0005634">
    <property type="term" value="C:nucleus"/>
    <property type="evidence" value="ECO:0007669"/>
    <property type="project" value="TreeGrafter"/>
</dbReference>
<feature type="domain" description="C2H2-type" evidence="7">
    <location>
        <begin position="555"/>
        <end position="576"/>
    </location>
</feature>
<dbReference type="SMART" id="SM00225">
    <property type="entry name" value="BTB"/>
    <property type="match status" value="1"/>
</dbReference>
<feature type="compositionally biased region" description="Basic and acidic residues" evidence="6">
    <location>
        <begin position="901"/>
        <end position="929"/>
    </location>
</feature>
<feature type="compositionally biased region" description="Basic and acidic residues" evidence="6">
    <location>
        <begin position="860"/>
        <end position="888"/>
    </location>
</feature>
<dbReference type="Proteomes" id="UP001153620">
    <property type="component" value="Chromosome 2"/>
</dbReference>
<feature type="compositionally biased region" description="Basic and acidic residues" evidence="6">
    <location>
        <begin position="274"/>
        <end position="283"/>
    </location>
</feature>
<feature type="compositionally biased region" description="Acidic residues" evidence="6">
    <location>
        <begin position="308"/>
        <end position="332"/>
    </location>
</feature>
<evidence type="ECO:0000256" key="3">
    <source>
        <dbReference type="ARBA" id="ARBA00022771"/>
    </source>
</evidence>
<dbReference type="PANTHER" id="PTHR24394">
    <property type="entry name" value="ZINC FINGER PROTEIN"/>
    <property type="match status" value="1"/>
</dbReference>
<dbReference type="SMART" id="SM00355">
    <property type="entry name" value="ZnF_C2H2"/>
    <property type="match status" value="4"/>
</dbReference>
<organism evidence="8 9">
    <name type="scientific">Chironomus riparius</name>
    <dbReference type="NCBI Taxonomy" id="315576"/>
    <lineage>
        <taxon>Eukaryota</taxon>
        <taxon>Metazoa</taxon>
        <taxon>Ecdysozoa</taxon>
        <taxon>Arthropoda</taxon>
        <taxon>Hexapoda</taxon>
        <taxon>Insecta</taxon>
        <taxon>Pterygota</taxon>
        <taxon>Neoptera</taxon>
        <taxon>Endopterygota</taxon>
        <taxon>Diptera</taxon>
        <taxon>Nematocera</taxon>
        <taxon>Chironomoidea</taxon>
        <taxon>Chironomidae</taxon>
        <taxon>Chironominae</taxon>
        <taxon>Chironomus</taxon>
    </lineage>
</organism>
<protein>
    <recommendedName>
        <fullName evidence="7">C2H2-type domain-containing protein</fullName>
    </recommendedName>
</protein>
<gene>
    <name evidence="8" type="ORF">CHIRRI_LOCUS6755</name>
</gene>
<evidence type="ECO:0000259" key="7">
    <source>
        <dbReference type="PROSITE" id="PS00028"/>
    </source>
</evidence>
<evidence type="ECO:0000256" key="1">
    <source>
        <dbReference type="ARBA" id="ARBA00022723"/>
    </source>
</evidence>
<evidence type="ECO:0000256" key="6">
    <source>
        <dbReference type="SAM" id="MobiDB-lite"/>
    </source>
</evidence>
<evidence type="ECO:0000313" key="9">
    <source>
        <dbReference type="Proteomes" id="UP001153620"/>
    </source>
</evidence>
<keyword evidence="9" id="KW-1185">Reference proteome</keyword>
<sequence length="940" mass="106722">MNRVQRDTLRSVKVDNWGTFFLQKLLNFFNKTDYCDLTLQFLDNSQLKVHRLVLSACTDYFNMLEQTCEMVEDILIMPKDLQADTILPIVNFMYTGSLEFHYSMYEKLLKTSREMNMTVLSKLLEAHRETSSVTKSPQPVLLNKNAAGANRSQPKVFHQKPLPTKTVIYKQGQTIIKHVSPNKSNIPEPIQIVSRYQTDKNVSRPSRFIVPDEVVVPDTEGSFESISYESKPLQTASQLKKEDENSTFENLRRGYTNKRATTGLPTTAPPSKKPNLDDIKELAEAQSQRNELITEDTKAAPQVSESIHEEEEASDDDDYDGDQYFDDEGSDDEYSKNQKNSPSTIVKQTTKQITVSDCSGGNIDHAKILGEVLKKYPNLVKNPKNIKLKIMQKPSQSNSSQTTAIVRVVKTDNDAKIVTSTPQQQQQRQQPKKIDAKTMHELIRLGAENQKGPWLCLECGTGGRPISIPTYKKFRAHLINVHKQKIDPRICEHCGLKPAKRIELIQHQLIAHNINPPSDVPLFRCTTKNCVFVTQKEDLLMKHKREVHKEFQQKCSYCSKVFNKEFLLHAHLRAVHRHKAKNDGMMDFSEDEEYEPAAGTSGSSVEQGNNGGNKIEILSNIEIPADQSVNIVTSSVISSSSEAEALSNVATGIATSLALVDNVVMDDQFNIEKQLAQMHNEYEDPKKEESTEIITRLVAEDGTEMVLTPEQKEEILQQLQQQGATLSDNVVMVLDQRQLNVEDQNNGIMVMLSEPTNSLTEPTDNISTTIKPEEIEHAEVVFQDGTVREKSDDESNKSRLKLIADLEDDWTEEMSQDEVKQPEDIITENDTEKVEEKIEQLDTKNETNEELNSLLQDWECDSKKIDESSEKIDEENKSVEDEVKDKNNLETPENDSSPAIVEEKEPIDDEKIKDHEEKKDSPSNEKSKIITELLDEWNDL</sequence>
<keyword evidence="5" id="KW-0539">Nucleus</keyword>
<evidence type="ECO:0000256" key="2">
    <source>
        <dbReference type="ARBA" id="ARBA00022737"/>
    </source>
</evidence>
<dbReference type="SUPFAM" id="SSF54695">
    <property type="entry name" value="POZ domain"/>
    <property type="match status" value="1"/>
</dbReference>
<dbReference type="EMBL" id="OU895878">
    <property type="protein sequence ID" value="CAG9803859.1"/>
    <property type="molecule type" value="Genomic_DNA"/>
</dbReference>
<proteinExistence type="predicted"/>
<dbReference type="InterPro" id="IPR000210">
    <property type="entry name" value="BTB/POZ_dom"/>
</dbReference>
<feature type="compositionally biased region" description="Polar residues" evidence="6">
    <location>
        <begin position="224"/>
        <end position="238"/>
    </location>
</feature>
<feature type="region of interest" description="Disordered" evidence="6">
    <location>
        <begin position="224"/>
        <end position="347"/>
    </location>
</feature>
<reference evidence="8" key="1">
    <citation type="submission" date="2022-01" db="EMBL/GenBank/DDBJ databases">
        <authorList>
            <person name="King R."/>
        </authorList>
    </citation>
    <scope>NUCLEOTIDE SEQUENCE</scope>
</reference>
<evidence type="ECO:0000256" key="4">
    <source>
        <dbReference type="ARBA" id="ARBA00022833"/>
    </source>
</evidence>
<feature type="compositionally biased region" description="Polar residues" evidence="6">
    <location>
        <begin position="337"/>
        <end position="347"/>
    </location>
</feature>
<reference evidence="8" key="2">
    <citation type="submission" date="2022-10" db="EMBL/GenBank/DDBJ databases">
        <authorList>
            <consortium name="ENA_rothamsted_submissions"/>
            <consortium name="culmorum"/>
            <person name="King R."/>
        </authorList>
    </citation>
    <scope>NUCLEOTIDE SEQUENCE</scope>
</reference>
<dbReference type="OrthoDB" id="10069414at2759"/>
<keyword evidence="4" id="KW-0862">Zinc</keyword>
<keyword evidence="1" id="KW-0479">Metal-binding</keyword>
<dbReference type="InterPro" id="IPR011333">
    <property type="entry name" value="SKP1/BTB/POZ_sf"/>
</dbReference>
<dbReference type="PROSITE" id="PS00028">
    <property type="entry name" value="ZINC_FINGER_C2H2_1"/>
    <property type="match status" value="1"/>
</dbReference>
<keyword evidence="3" id="KW-0863">Zinc-finger</keyword>
<dbReference type="AlphaFoldDB" id="A0A9N9RV00"/>
<evidence type="ECO:0000313" key="8">
    <source>
        <dbReference type="EMBL" id="CAG9803859.1"/>
    </source>
</evidence>
<dbReference type="GO" id="GO:0000981">
    <property type="term" value="F:DNA-binding transcription factor activity, RNA polymerase II-specific"/>
    <property type="evidence" value="ECO:0007669"/>
    <property type="project" value="TreeGrafter"/>
</dbReference>
<dbReference type="InterPro" id="IPR013087">
    <property type="entry name" value="Znf_C2H2_type"/>
</dbReference>
<evidence type="ECO:0000256" key="5">
    <source>
        <dbReference type="ARBA" id="ARBA00023242"/>
    </source>
</evidence>
<dbReference type="Gene3D" id="3.30.710.10">
    <property type="entry name" value="Potassium Channel Kv1.1, Chain A"/>
    <property type="match status" value="1"/>
</dbReference>
<keyword evidence="2" id="KW-0677">Repeat</keyword>
<dbReference type="GO" id="GO:0008270">
    <property type="term" value="F:zinc ion binding"/>
    <property type="evidence" value="ECO:0007669"/>
    <property type="project" value="UniProtKB-KW"/>
</dbReference>
<name>A0A9N9RV00_9DIPT</name>
<feature type="region of interest" description="Disordered" evidence="6">
    <location>
        <begin position="812"/>
        <end position="940"/>
    </location>
</feature>
<dbReference type="PANTHER" id="PTHR24394:SF38">
    <property type="entry name" value="CENTROSOME-ASSOCIATED ZINC FINGER PROTEIN CP190"/>
    <property type="match status" value="1"/>
</dbReference>
<accession>A0A9N9RV00</accession>
<dbReference type="Pfam" id="PF00651">
    <property type="entry name" value="BTB"/>
    <property type="match status" value="1"/>
</dbReference>
<feature type="compositionally biased region" description="Basic and acidic residues" evidence="6">
    <location>
        <begin position="830"/>
        <end position="847"/>
    </location>
</feature>